<dbReference type="GO" id="GO:0043531">
    <property type="term" value="F:ADP binding"/>
    <property type="evidence" value="ECO:0007669"/>
    <property type="project" value="InterPro"/>
</dbReference>
<dbReference type="HOGENOM" id="CLU_000288_125_13_1"/>
<keyword evidence="3" id="KW-1185">Reference proteome</keyword>
<dbReference type="PANTHER" id="PTHR46082:SF6">
    <property type="entry name" value="AAA+ ATPASE DOMAIN-CONTAINING PROTEIN-RELATED"/>
    <property type="match status" value="1"/>
</dbReference>
<dbReference type="Proteomes" id="UP000028045">
    <property type="component" value="Unassembled WGS sequence"/>
</dbReference>
<dbReference type="PRINTS" id="PR00381">
    <property type="entry name" value="KINESINLIGHT"/>
</dbReference>
<dbReference type="Gene3D" id="1.25.40.10">
    <property type="entry name" value="Tetratricopeptide repeat domain"/>
    <property type="match status" value="4"/>
</dbReference>
<dbReference type="SMART" id="SM00028">
    <property type="entry name" value="TPR"/>
    <property type="match status" value="14"/>
</dbReference>
<feature type="domain" description="NB-ARC" evidence="1">
    <location>
        <begin position="338"/>
        <end position="508"/>
    </location>
</feature>
<evidence type="ECO:0000313" key="2">
    <source>
        <dbReference type="EMBL" id="KEY75240.1"/>
    </source>
</evidence>
<accession>A0A084BCG1</accession>
<dbReference type="Pfam" id="PF13424">
    <property type="entry name" value="TPR_12"/>
    <property type="match status" value="7"/>
</dbReference>
<dbReference type="Pfam" id="PF13374">
    <property type="entry name" value="TPR_10"/>
    <property type="match status" value="2"/>
</dbReference>
<dbReference type="InterPro" id="IPR002182">
    <property type="entry name" value="NB-ARC"/>
</dbReference>
<organism evidence="2 3">
    <name type="scientific">Stachybotrys chartarum (strain CBS 109288 / IBT 7711)</name>
    <name type="common">Toxic black mold</name>
    <name type="synonym">Stilbospora chartarum</name>
    <dbReference type="NCBI Taxonomy" id="1280523"/>
    <lineage>
        <taxon>Eukaryota</taxon>
        <taxon>Fungi</taxon>
        <taxon>Dikarya</taxon>
        <taxon>Ascomycota</taxon>
        <taxon>Pezizomycotina</taxon>
        <taxon>Sordariomycetes</taxon>
        <taxon>Hypocreomycetidae</taxon>
        <taxon>Hypocreales</taxon>
        <taxon>Stachybotryaceae</taxon>
        <taxon>Stachybotrys</taxon>
    </lineage>
</organism>
<sequence>MPLRQLFPDPSSAVGPNAKVDVIAIHGLNPKNKSDPEHARDTWRTPAGPHGRLWLQADLPEHIPDARIFLYQYNATAVYGKDKDTFVGKASELLEAIRIERDGLESRPILFLGHSMGGLLIKQALINAHNNPKYTQIKDATTGIAFFATPHHSGDKMLVSLGGVATKIALALGFKQGDDVIKTLKSGTTFSDVMQEHWRHQLLHYDLVSFWGAFDNIVPPESSRLGMPGDHENVVKLNADHSKVCKFGSDDDDQDNLKLVRTNIKDLYQKALTFSESNSISSLAAEDVHEGVACILLLNNISDGSLDHARSLKESDDFILNYPLTSVGTVKTFVKRDDLRDAIRDQLCRQTQDNAAKVGVWGMGGVGKTQVALSYSQHYRRDYTATFWIQASQPALIDQEFIKIYRQISKITESQSIEPEDAVSLVHRWILSRTGTWLFVFDGADELENDQNPNFVDISRYIPGSPRTHVIITSRNATAQDFSTFEGVHIKELEKAQAAELFQKCAKLKQVDKRIEDDINEITKRLGYLALAITLAGSYVSQRPTMASDLSRFILDYDAQRQTLLKHKPRKLVEQYEDSVMTTWEMSYAAVGTQVPEACRFLTLLSFVNYEDIFLELFLPGLPSDTNCSQSWSRVIRDGTVDISLVQDSFAALERYSLLQRQPNGIDYAMHRLVHAWGYDRLEDKEEDLTVFRVLASQMLTEAVTAVRSWKKAPQAKLRLVPHLMEHLDTSRVAAKIDNSTNVERIDQVEYYGGFMYEIGRWGEATRMQRMVIEERQRILGDEHPSTISAMNNLASTLGDQGKLDQAVRIKQEVLQKMERVLGDEHPNTISAMNNLANTLSDQGKLDKAARMKQEVLQKMERILGDEHPSTISAMNNLANILGNQGKLDEAERMKQEVLQKRQRILGDEHPDTISAMNNLANTLGDQGKLDEAARMFQEVLQKMKRILGDEHPSTISAMNNLASTLGGQGKLDEVARMKQEVLQKMERILGDEHPSTISAMNNLANTLGDQGKLDEAERMKQEVLQKRQRILGDEHPDTISAMNDLASTLGDQGKLDEAVRIFQDVLQKRQRILGDEHPDTISAMNNLASTLGDQGKLDEAARIFQEVLQKRQRILGDEHPSTISAMNNLANTLGDQGKLDEAARMKQEVLQKRQRILGDEHPSTISAMNNLANTLGDQGKLDEAARMKQEVLQKRQRILGDEHPSTISAMNNLANTLGDQGKLDEAARMKQEVLQKMERILGDEHPSTISAMSNLANTLGDQGKLDEAARMKQEVLQKRQRILGDEHPDTISAMSNLANTLGDQGKLDEAARMKQEVLQKRQRILGDEHPDTISAISNLANTLGDQGKLDKAARMKQEVLQKRQRILGDEHPSTISAMNNLASTLGDQGKLDEAARIFQEALQKMERILGDEHPTTILIRRNLSVISSRLSR</sequence>
<reference evidence="2 3" key="1">
    <citation type="journal article" date="2014" name="BMC Genomics">
        <title>Comparative genome sequencing reveals chemotype-specific gene clusters in the toxigenic black mold Stachybotrys.</title>
        <authorList>
            <person name="Semeiks J."/>
            <person name="Borek D."/>
            <person name="Otwinowski Z."/>
            <person name="Grishin N.V."/>
        </authorList>
    </citation>
    <scope>NUCLEOTIDE SEQUENCE [LARGE SCALE GENOMIC DNA]</scope>
    <source>
        <strain evidence="3">CBS 109288 / IBT 7711</strain>
    </source>
</reference>
<gene>
    <name evidence="2" type="ORF">S7711_09303</name>
</gene>
<dbReference type="InterPro" id="IPR011990">
    <property type="entry name" value="TPR-like_helical_dom_sf"/>
</dbReference>
<dbReference type="Gene3D" id="3.40.50.300">
    <property type="entry name" value="P-loop containing nucleotide triphosphate hydrolases"/>
    <property type="match status" value="1"/>
</dbReference>
<evidence type="ECO:0000259" key="1">
    <source>
        <dbReference type="Pfam" id="PF00931"/>
    </source>
</evidence>
<dbReference type="PANTHER" id="PTHR46082">
    <property type="entry name" value="ATP/GTP-BINDING PROTEIN-RELATED"/>
    <property type="match status" value="1"/>
</dbReference>
<evidence type="ECO:0000313" key="3">
    <source>
        <dbReference type="Proteomes" id="UP000028045"/>
    </source>
</evidence>
<proteinExistence type="predicted"/>
<dbReference type="EMBL" id="KL647383">
    <property type="protein sequence ID" value="KEY75240.1"/>
    <property type="molecule type" value="Genomic_DNA"/>
</dbReference>
<protein>
    <recommendedName>
        <fullName evidence="1">NB-ARC domain-containing protein</fullName>
    </recommendedName>
</protein>
<dbReference type="SUPFAM" id="SSF48452">
    <property type="entry name" value="TPR-like"/>
    <property type="match status" value="3"/>
</dbReference>
<dbReference type="InterPro" id="IPR053137">
    <property type="entry name" value="NLR-like"/>
</dbReference>
<dbReference type="OrthoDB" id="5086500at2759"/>
<dbReference type="InterPro" id="IPR027417">
    <property type="entry name" value="P-loop_NTPase"/>
</dbReference>
<dbReference type="SUPFAM" id="SSF53474">
    <property type="entry name" value="alpha/beta-Hydrolases"/>
    <property type="match status" value="1"/>
</dbReference>
<dbReference type="Pfam" id="PF00931">
    <property type="entry name" value="NB-ARC"/>
    <property type="match status" value="1"/>
</dbReference>
<dbReference type="InterPro" id="IPR019734">
    <property type="entry name" value="TPR_rpt"/>
</dbReference>
<name>A0A084BCG1_STACB</name>
<dbReference type="InterPro" id="IPR029058">
    <property type="entry name" value="AB_hydrolase_fold"/>
</dbReference>
<dbReference type="SUPFAM" id="SSF52540">
    <property type="entry name" value="P-loop containing nucleoside triphosphate hydrolases"/>
    <property type="match status" value="1"/>
</dbReference>
<dbReference type="Gene3D" id="3.40.50.1820">
    <property type="entry name" value="alpha/beta hydrolase"/>
    <property type="match status" value="1"/>
</dbReference>